<gene>
    <name evidence="2" type="ORF">L2725_16635</name>
</gene>
<dbReference type="InterPro" id="IPR002591">
    <property type="entry name" value="Phosphodiest/P_Trfase"/>
</dbReference>
<dbReference type="PANTHER" id="PTHR10151:SF120">
    <property type="entry name" value="BIS(5'-ADENOSYL)-TRIPHOSPHATASE"/>
    <property type="match status" value="1"/>
</dbReference>
<dbReference type="PANTHER" id="PTHR10151">
    <property type="entry name" value="ECTONUCLEOTIDE PYROPHOSPHATASE/PHOSPHODIESTERASE"/>
    <property type="match status" value="1"/>
</dbReference>
<protein>
    <submittedName>
        <fullName evidence="2">Ectonucleotide pyrophosphatase/phosphodiesterase</fullName>
    </submittedName>
</protein>
<dbReference type="EMBL" id="JAKIKT010000007">
    <property type="protein sequence ID" value="MCL2915382.1"/>
    <property type="molecule type" value="Genomic_DNA"/>
</dbReference>
<reference evidence="2 3" key="1">
    <citation type="submission" date="2022-01" db="EMBL/GenBank/DDBJ databases">
        <title>Whole genome-based taxonomy of the Shewanellaceae.</title>
        <authorList>
            <person name="Martin-Rodriguez A.J."/>
        </authorList>
    </citation>
    <scope>NUCLEOTIDE SEQUENCE [LARGE SCALE GENOMIC DNA]</scope>
    <source>
        <strain evidence="2 3">DSM 21332</strain>
    </source>
</reference>
<keyword evidence="3" id="KW-1185">Reference proteome</keyword>
<proteinExistence type="predicted"/>
<dbReference type="Pfam" id="PF01663">
    <property type="entry name" value="Phosphodiest"/>
    <property type="match status" value="1"/>
</dbReference>
<evidence type="ECO:0000256" key="1">
    <source>
        <dbReference type="SAM" id="SignalP"/>
    </source>
</evidence>
<dbReference type="CDD" id="cd16018">
    <property type="entry name" value="Enpp"/>
    <property type="match status" value="1"/>
</dbReference>
<name>A0ABT0NC69_9GAMM</name>
<organism evidence="2 3">
    <name type="scientific">Shewanella corallii</name>
    <dbReference type="NCBI Taxonomy" id="560080"/>
    <lineage>
        <taxon>Bacteria</taxon>
        <taxon>Pseudomonadati</taxon>
        <taxon>Pseudomonadota</taxon>
        <taxon>Gammaproteobacteria</taxon>
        <taxon>Alteromonadales</taxon>
        <taxon>Shewanellaceae</taxon>
        <taxon>Shewanella</taxon>
    </lineage>
</organism>
<evidence type="ECO:0000313" key="3">
    <source>
        <dbReference type="Proteomes" id="UP001202831"/>
    </source>
</evidence>
<accession>A0ABT0NC69</accession>
<comment type="caution">
    <text evidence="2">The sequence shown here is derived from an EMBL/GenBank/DDBJ whole genome shotgun (WGS) entry which is preliminary data.</text>
</comment>
<dbReference type="Gene3D" id="3.40.720.10">
    <property type="entry name" value="Alkaline Phosphatase, subunit A"/>
    <property type="match status" value="1"/>
</dbReference>
<dbReference type="RefSeq" id="WP_249249966.1">
    <property type="nucleotide sequence ID" value="NZ_JAKIKT010000007.1"/>
</dbReference>
<sequence>MKQLIWLLLVIGFGAAAAEQNTDKTTEHTLVMISLDGFRWDYIEKHQAQQLAKLAKAGVRAERLTPVYPTKTFPNHISIITGLLPVNHGIVENRFCDKARDECYRLGKGKDDSTWLKGMPLWNLASLQGIKSATYFWPESDARFNGMTPDYFYHYSQQSDYQDRLDQMIQWLTLPESERPRFIAGYFSLVDSMGHDHGPDSTQVYDAVQKMDAMMGDFYQQLQALPQPVSLLLVSDHGMAAINPKKSIQVSQLPISDEWKVQFSGPHLMLYAKKGVDADKAEQIAKLKAAAGGRFQYVSEETMKARKFFGSPRVPDIMFETRAPATFTLDKPATYFGDHGYPHFDDMDATLIGVGPAFKQGLMLERVSNLDIYPVAAEILGLELLVPVDGDGSSLRPALAE</sequence>
<keyword evidence="1" id="KW-0732">Signal</keyword>
<dbReference type="InterPro" id="IPR017850">
    <property type="entry name" value="Alkaline_phosphatase_core_sf"/>
</dbReference>
<dbReference type="SUPFAM" id="SSF53649">
    <property type="entry name" value="Alkaline phosphatase-like"/>
    <property type="match status" value="1"/>
</dbReference>
<dbReference type="Proteomes" id="UP001202831">
    <property type="component" value="Unassembled WGS sequence"/>
</dbReference>
<feature type="chain" id="PRO_5046741357" evidence="1">
    <location>
        <begin position="19"/>
        <end position="401"/>
    </location>
</feature>
<evidence type="ECO:0000313" key="2">
    <source>
        <dbReference type="EMBL" id="MCL2915382.1"/>
    </source>
</evidence>
<feature type="signal peptide" evidence="1">
    <location>
        <begin position="1"/>
        <end position="18"/>
    </location>
</feature>
<dbReference type="Gene3D" id="3.30.1360.180">
    <property type="match status" value="1"/>
</dbReference>